<reference evidence="2" key="1">
    <citation type="submission" date="2023-07" db="EMBL/GenBank/DDBJ databases">
        <title>draft genome sequence of fig (Ficus carica).</title>
        <authorList>
            <person name="Takahashi T."/>
            <person name="Nishimura K."/>
        </authorList>
    </citation>
    <scope>NUCLEOTIDE SEQUENCE</scope>
</reference>
<evidence type="ECO:0000313" key="2">
    <source>
        <dbReference type="EMBL" id="GMN42037.1"/>
    </source>
</evidence>
<gene>
    <name evidence="2" type="ORF">TIFTF001_011260</name>
</gene>
<proteinExistence type="predicted"/>
<evidence type="ECO:0000256" key="1">
    <source>
        <dbReference type="SAM" id="MobiDB-lite"/>
    </source>
</evidence>
<keyword evidence="3" id="KW-1185">Reference proteome</keyword>
<accession>A0AA88A001</accession>
<dbReference type="EMBL" id="BTGU01000013">
    <property type="protein sequence ID" value="GMN42037.1"/>
    <property type="molecule type" value="Genomic_DNA"/>
</dbReference>
<protein>
    <submittedName>
        <fullName evidence="2">Uncharacterized protein</fullName>
    </submittedName>
</protein>
<organism evidence="2 3">
    <name type="scientific">Ficus carica</name>
    <name type="common">Common fig</name>
    <dbReference type="NCBI Taxonomy" id="3494"/>
    <lineage>
        <taxon>Eukaryota</taxon>
        <taxon>Viridiplantae</taxon>
        <taxon>Streptophyta</taxon>
        <taxon>Embryophyta</taxon>
        <taxon>Tracheophyta</taxon>
        <taxon>Spermatophyta</taxon>
        <taxon>Magnoliopsida</taxon>
        <taxon>eudicotyledons</taxon>
        <taxon>Gunneridae</taxon>
        <taxon>Pentapetalae</taxon>
        <taxon>rosids</taxon>
        <taxon>fabids</taxon>
        <taxon>Rosales</taxon>
        <taxon>Moraceae</taxon>
        <taxon>Ficeae</taxon>
        <taxon>Ficus</taxon>
    </lineage>
</organism>
<dbReference type="AlphaFoldDB" id="A0AA88A001"/>
<name>A0AA88A001_FICCA</name>
<comment type="caution">
    <text evidence="2">The sequence shown here is derived from an EMBL/GenBank/DDBJ whole genome shotgun (WGS) entry which is preliminary data.</text>
</comment>
<dbReference type="Proteomes" id="UP001187192">
    <property type="component" value="Unassembled WGS sequence"/>
</dbReference>
<feature type="region of interest" description="Disordered" evidence="1">
    <location>
        <begin position="1"/>
        <end position="43"/>
    </location>
</feature>
<sequence>MAKTIERFESYNYGQEGKQPEKDSQASSWGGFGAAGTKGAWTA</sequence>
<evidence type="ECO:0000313" key="3">
    <source>
        <dbReference type="Proteomes" id="UP001187192"/>
    </source>
</evidence>